<accession>A0ABS7SVU3</accession>
<comment type="caution">
    <text evidence="9">The sequence shown here is derived from an EMBL/GenBank/DDBJ whole genome shotgun (WGS) entry which is preliminary data.</text>
</comment>
<evidence type="ECO:0000256" key="1">
    <source>
        <dbReference type="ARBA" id="ARBA00022670"/>
    </source>
</evidence>
<dbReference type="PANTHER" id="PTHR22726">
    <property type="entry name" value="METALLOENDOPEPTIDASE OMA1"/>
    <property type="match status" value="1"/>
</dbReference>
<dbReference type="Proteomes" id="UP000809349">
    <property type="component" value="Unassembled WGS sequence"/>
</dbReference>
<dbReference type="Pfam" id="PF01435">
    <property type="entry name" value="Peptidase_M48"/>
    <property type="match status" value="1"/>
</dbReference>
<dbReference type="Gene3D" id="3.30.2010.10">
    <property type="entry name" value="Metalloproteases ('zincins'), catalytic domain"/>
    <property type="match status" value="1"/>
</dbReference>
<dbReference type="PANTHER" id="PTHR22726:SF1">
    <property type="entry name" value="METALLOENDOPEPTIDASE OMA1, MITOCHONDRIAL"/>
    <property type="match status" value="1"/>
</dbReference>
<evidence type="ECO:0000256" key="3">
    <source>
        <dbReference type="ARBA" id="ARBA00022801"/>
    </source>
</evidence>
<evidence type="ECO:0000256" key="7">
    <source>
        <dbReference type="SAM" id="Phobius"/>
    </source>
</evidence>
<keyword evidence="1 6" id="KW-0645">Protease</keyword>
<evidence type="ECO:0000256" key="4">
    <source>
        <dbReference type="ARBA" id="ARBA00022833"/>
    </source>
</evidence>
<keyword evidence="2" id="KW-0479">Metal-binding</keyword>
<sequence>MKYQASLPQHNDNVSHEHPLKDFLLILAGLVAIGALAFWLLGHAVDWAVDSLSPEAEARLNRMAAMKLPDSPKQEAKRAARVQALVDSMQQCAGLNFRPELRMHASDVPNAAVFPGGTIIVFTGLLERVQSENGLSFVLAHELSHIANRDHLRALGRGIVLFGISAILTGSDSGLSGLVAPAAHLGTANYSREREALADGRALQILNCRYGHVGGATELFEALQKDDAEADKLPHYLSSHPAMQSRIDALRQAASAQKMHAKPVLPL</sequence>
<evidence type="ECO:0000256" key="5">
    <source>
        <dbReference type="ARBA" id="ARBA00023049"/>
    </source>
</evidence>
<keyword evidence="5 6" id="KW-0482">Metalloprotease</keyword>
<dbReference type="InterPro" id="IPR001915">
    <property type="entry name" value="Peptidase_M48"/>
</dbReference>
<proteinExistence type="inferred from homology"/>
<evidence type="ECO:0000313" key="9">
    <source>
        <dbReference type="EMBL" id="MBZ2210067.1"/>
    </source>
</evidence>
<dbReference type="CDD" id="cd07332">
    <property type="entry name" value="M48C_Oma1_like"/>
    <property type="match status" value="1"/>
</dbReference>
<evidence type="ECO:0000313" key="10">
    <source>
        <dbReference type="Proteomes" id="UP000809349"/>
    </source>
</evidence>
<keyword evidence="7" id="KW-1133">Transmembrane helix</keyword>
<reference evidence="9 10" key="1">
    <citation type="submission" date="2021-08" db="EMBL/GenBank/DDBJ databases">
        <title>Massilia sp. R798.</title>
        <authorList>
            <person name="Baek J.H."/>
            <person name="Jung H.S."/>
            <person name="Kim K.R."/>
            <person name="Jeon C.O."/>
        </authorList>
    </citation>
    <scope>NUCLEOTIDE SEQUENCE [LARGE SCALE GENOMIC DNA]</scope>
    <source>
        <strain evidence="9 10">R798</strain>
    </source>
</reference>
<protein>
    <submittedName>
        <fullName evidence="9">M48 family metallopeptidase</fullName>
    </submittedName>
</protein>
<comment type="similarity">
    <text evidence="6">Belongs to the peptidase M48 family.</text>
</comment>
<dbReference type="RefSeq" id="WP_223471290.1">
    <property type="nucleotide sequence ID" value="NZ_JAFBIL020000013.1"/>
</dbReference>
<keyword evidence="7" id="KW-0812">Transmembrane</keyword>
<organism evidence="9 10">
    <name type="scientific">Massilia soli</name>
    <dbReference type="NCBI Taxonomy" id="2792854"/>
    <lineage>
        <taxon>Bacteria</taxon>
        <taxon>Pseudomonadati</taxon>
        <taxon>Pseudomonadota</taxon>
        <taxon>Betaproteobacteria</taxon>
        <taxon>Burkholderiales</taxon>
        <taxon>Oxalobacteraceae</taxon>
        <taxon>Telluria group</taxon>
        <taxon>Massilia</taxon>
    </lineage>
</organism>
<keyword evidence="4 6" id="KW-0862">Zinc</keyword>
<feature type="domain" description="Peptidase M48" evidence="8">
    <location>
        <begin position="77"/>
        <end position="253"/>
    </location>
</feature>
<dbReference type="InterPro" id="IPR051156">
    <property type="entry name" value="Mito/Outer_Membr_Metalloprot"/>
</dbReference>
<keyword evidence="7" id="KW-0472">Membrane</keyword>
<keyword evidence="10" id="KW-1185">Reference proteome</keyword>
<feature type="transmembrane region" description="Helical" evidence="7">
    <location>
        <begin position="23"/>
        <end position="41"/>
    </location>
</feature>
<evidence type="ECO:0000259" key="8">
    <source>
        <dbReference type="Pfam" id="PF01435"/>
    </source>
</evidence>
<evidence type="ECO:0000256" key="6">
    <source>
        <dbReference type="RuleBase" id="RU003983"/>
    </source>
</evidence>
<keyword evidence="3 6" id="KW-0378">Hydrolase</keyword>
<name>A0ABS7SVU3_9BURK</name>
<comment type="cofactor">
    <cofactor evidence="6">
        <name>Zn(2+)</name>
        <dbReference type="ChEBI" id="CHEBI:29105"/>
    </cofactor>
    <text evidence="6">Binds 1 zinc ion per subunit.</text>
</comment>
<evidence type="ECO:0000256" key="2">
    <source>
        <dbReference type="ARBA" id="ARBA00022723"/>
    </source>
</evidence>
<dbReference type="EMBL" id="JAFBIL020000013">
    <property type="protein sequence ID" value="MBZ2210067.1"/>
    <property type="molecule type" value="Genomic_DNA"/>
</dbReference>
<gene>
    <name evidence="9" type="ORF">I4X03_022620</name>
</gene>